<keyword evidence="2" id="KW-1185">Reference proteome</keyword>
<evidence type="ECO:0000313" key="2">
    <source>
        <dbReference type="Proteomes" id="UP001141806"/>
    </source>
</evidence>
<organism evidence="1 2">
    <name type="scientific">Protea cynaroides</name>
    <dbReference type="NCBI Taxonomy" id="273540"/>
    <lineage>
        <taxon>Eukaryota</taxon>
        <taxon>Viridiplantae</taxon>
        <taxon>Streptophyta</taxon>
        <taxon>Embryophyta</taxon>
        <taxon>Tracheophyta</taxon>
        <taxon>Spermatophyta</taxon>
        <taxon>Magnoliopsida</taxon>
        <taxon>Proteales</taxon>
        <taxon>Proteaceae</taxon>
        <taxon>Protea</taxon>
    </lineage>
</organism>
<sequence>MRIPACLQAFIADQGADLVAQEKSFLLGGDHRSTSTLLGRCVVSQENEDGGLVRMTGGVAQGVMVSTAMTLIVGPFGQETTGKEGDPCLMVSSAMGSEEVVAASLPENLCAPTIDHVRVMVLGMEDQYEHQGVLQFTKSANDGVVEDAGLRENEGMPNMESNPVVDSGRHPTVVIPGI</sequence>
<reference evidence="1" key="1">
    <citation type="journal article" date="2023" name="Plant J.">
        <title>The genome of the king protea, Protea cynaroides.</title>
        <authorList>
            <person name="Chang J."/>
            <person name="Duong T.A."/>
            <person name="Schoeman C."/>
            <person name="Ma X."/>
            <person name="Roodt D."/>
            <person name="Barker N."/>
            <person name="Li Z."/>
            <person name="Van de Peer Y."/>
            <person name="Mizrachi E."/>
        </authorList>
    </citation>
    <scope>NUCLEOTIDE SEQUENCE</scope>
    <source>
        <tissue evidence="1">Young leaves</tissue>
    </source>
</reference>
<accession>A0A9Q0HE33</accession>
<name>A0A9Q0HE33_9MAGN</name>
<comment type="caution">
    <text evidence="1">The sequence shown here is derived from an EMBL/GenBank/DDBJ whole genome shotgun (WGS) entry which is preliminary data.</text>
</comment>
<proteinExistence type="predicted"/>
<dbReference type="Proteomes" id="UP001141806">
    <property type="component" value="Unassembled WGS sequence"/>
</dbReference>
<dbReference type="AlphaFoldDB" id="A0A9Q0HE33"/>
<dbReference type="EMBL" id="JAMYWD010000008">
    <property type="protein sequence ID" value="KAJ4962337.1"/>
    <property type="molecule type" value="Genomic_DNA"/>
</dbReference>
<protein>
    <submittedName>
        <fullName evidence="1">Uncharacterized protein</fullName>
    </submittedName>
</protein>
<gene>
    <name evidence="1" type="ORF">NE237_022276</name>
</gene>
<evidence type="ECO:0000313" key="1">
    <source>
        <dbReference type="EMBL" id="KAJ4962337.1"/>
    </source>
</evidence>